<feature type="transmembrane region" description="Helical" evidence="8">
    <location>
        <begin position="201"/>
        <end position="223"/>
    </location>
</feature>
<feature type="transmembrane region" description="Helical" evidence="8">
    <location>
        <begin position="59"/>
        <end position="82"/>
    </location>
</feature>
<gene>
    <name evidence="9" type="ORF">C9I94_03410</name>
</gene>
<dbReference type="EMBL" id="PYLZ01000001">
    <property type="protein sequence ID" value="PSW27040.1"/>
    <property type="molecule type" value="Genomic_DNA"/>
</dbReference>
<comment type="subcellular location">
    <subcellularLocation>
        <location evidence="8">Cell inner membrane</location>
        <topology evidence="8">Multi-pass membrane protein</topology>
    </subcellularLocation>
    <subcellularLocation>
        <location evidence="1">Cell membrane</location>
        <topology evidence="1">Multi-pass membrane protein</topology>
    </subcellularLocation>
</comment>
<dbReference type="PANTHER" id="PTHR30003">
    <property type="entry name" value="L-LACTATE PERMEASE"/>
    <property type="match status" value="1"/>
</dbReference>
<evidence type="ECO:0000313" key="10">
    <source>
        <dbReference type="Proteomes" id="UP000240481"/>
    </source>
</evidence>
<feature type="transmembrane region" description="Helical" evidence="8">
    <location>
        <begin position="27"/>
        <end position="47"/>
    </location>
</feature>
<accession>A0A2T3PCW2</accession>
<feature type="transmembrane region" description="Helical" evidence="8">
    <location>
        <begin position="235"/>
        <end position="255"/>
    </location>
</feature>
<organism evidence="9 10">
    <name type="scientific">Photobacterium swingsii</name>
    <dbReference type="NCBI Taxonomy" id="680026"/>
    <lineage>
        <taxon>Bacteria</taxon>
        <taxon>Pseudomonadati</taxon>
        <taxon>Pseudomonadota</taxon>
        <taxon>Gammaproteobacteria</taxon>
        <taxon>Vibrionales</taxon>
        <taxon>Vibrionaceae</taxon>
        <taxon>Photobacterium</taxon>
    </lineage>
</organism>
<dbReference type="PANTHER" id="PTHR30003:SF0">
    <property type="entry name" value="GLYCOLATE PERMEASE GLCA-RELATED"/>
    <property type="match status" value="1"/>
</dbReference>
<proteinExistence type="inferred from homology"/>
<comment type="caution">
    <text evidence="9">The sequence shown here is derived from an EMBL/GenBank/DDBJ whole genome shotgun (WGS) entry which is preliminary data.</text>
</comment>
<keyword evidence="6 8" id="KW-1133">Transmembrane helix</keyword>
<evidence type="ECO:0000256" key="4">
    <source>
        <dbReference type="ARBA" id="ARBA00022475"/>
    </source>
</evidence>
<feature type="transmembrane region" description="Helical" evidence="8">
    <location>
        <begin position="319"/>
        <end position="338"/>
    </location>
</feature>
<evidence type="ECO:0000256" key="6">
    <source>
        <dbReference type="ARBA" id="ARBA00022989"/>
    </source>
</evidence>
<dbReference type="AlphaFoldDB" id="A0A2T3PCW2"/>
<keyword evidence="8" id="KW-0997">Cell inner membrane</keyword>
<comment type="function">
    <text evidence="8">Uptake of L-lactate across the membrane. Can also transport D-lactate and glycolate.</text>
</comment>
<name>A0A2T3PCW2_9GAMM</name>
<dbReference type="Pfam" id="PF02652">
    <property type="entry name" value="Lactate_perm"/>
    <property type="match status" value="1"/>
</dbReference>
<feature type="transmembrane region" description="Helical" evidence="8">
    <location>
        <begin position="406"/>
        <end position="423"/>
    </location>
</feature>
<feature type="transmembrane region" description="Helical" evidence="8">
    <location>
        <begin position="443"/>
        <end position="467"/>
    </location>
</feature>
<keyword evidence="5 8" id="KW-0812">Transmembrane</keyword>
<evidence type="ECO:0000256" key="8">
    <source>
        <dbReference type="RuleBase" id="RU365092"/>
    </source>
</evidence>
<feature type="transmembrane region" description="Helical" evidence="8">
    <location>
        <begin position="537"/>
        <end position="555"/>
    </location>
</feature>
<evidence type="ECO:0000256" key="3">
    <source>
        <dbReference type="ARBA" id="ARBA00022448"/>
    </source>
</evidence>
<dbReference type="GO" id="GO:0015295">
    <property type="term" value="F:solute:proton symporter activity"/>
    <property type="evidence" value="ECO:0007669"/>
    <property type="project" value="TreeGrafter"/>
</dbReference>
<dbReference type="GO" id="GO:0005886">
    <property type="term" value="C:plasma membrane"/>
    <property type="evidence" value="ECO:0007669"/>
    <property type="project" value="UniProtKB-SubCell"/>
</dbReference>
<keyword evidence="7 8" id="KW-0472">Membrane</keyword>
<feature type="transmembrane region" description="Helical" evidence="8">
    <location>
        <begin position="127"/>
        <end position="151"/>
    </location>
</feature>
<dbReference type="RefSeq" id="WP_107302414.1">
    <property type="nucleotide sequence ID" value="NZ_AP024852.1"/>
</dbReference>
<keyword evidence="10" id="KW-1185">Reference proteome</keyword>
<evidence type="ECO:0000256" key="2">
    <source>
        <dbReference type="ARBA" id="ARBA00010100"/>
    </source>
</evidence>
<evidence type="ECO:0000256" key="5">
    <source>
        <dbReference type="ARBA" id="ARBA00022692"/>
    </source>
</evidence>
<dbReference type="OrthoDB" id="9761056at2"/>
<sequence>MTDTLLALLAFSPIVLAAILLVGLNWPAKHAMPVAFGLTVIIALFGWDMSANRVLASSIQGLMITIAVLWIVFGAIFLLNTLKHTGAITTIRNGFTDISTDRRVQAIIIAWCFGSFIEGASGFGTPAAIAAPLLVAIGFPALAAVLMGMMIQSTPVSFGAVGTPIIVGVNKGLDTHNITETLISNGSTWDVYLQQITTNVALIHACVGTLMPVLMAMMLTRFFGKNRSWTEGLDILPFALFAGFAFTVPYALTGALLGPEFPSLIGGLVGLAIVVTAAKKGFLVPKSKWDFESEDKWPAEWLGSLKIEIKEATGKPMSLALAWAPYVLLAVILVASRVSKDFKGMLTDVSFSLSNILGETGISAAIQPLYLPGGILVFVALLAVLLQSRQITPLFKAFGESSKTLIGAGFVLIFTIPMVRIFINSGVNGADLASMPVTTANFASGLVGEFFPALSATIGALGAFIAGSNTVSNMMFSQFQFEVAQTLSISSAAVVALQAVGAAAGNMIAIHNVVAASATVGLLGREGATLRKTVIPTFYYLVMTGVIGLVIIYGFDIGDVLLASSS</sequence>
<keyword evidence="4" id="KW-1003">Cell membrane</keyword>
<evidence type="ECO:0000256" key="7">
    <source>
        <dbReference type="ARBA" id="ARBA00023136"/>
    </source>
</evidence>
<dbReference type="InterPro" id="IPR003804">
    <property type="entry name" value="Lactate_perm"/>
</dbReference>
<evidence type="ECO:0000256" key="1">
    <source>
        <dbReference type="ARBA" id="ARBA00004651"/>
    </source>
</evidence>
<reference evidence="9 10" key="1">
    <citation type="submission" date="2018-01" db="EMBL/GenBank/DDBJ databases">
        <title>Whole genome sequencing of Histamine producing bacteria.</title>
        <authorList>
            <person name="Butler K."/>
        </authorList>
    </citation>
    <scope>NUCLEOTIDE SEQUENCE [LARGE SCALE GENOMIC DNA]</scope>
    <source>
        <strain evidence="9 10">DSM 24669</strain>
    </source>
</reference>
<evidence type="ECO:0000313" key="9">
    <source>
        <dbReference type="EMBL" id="PSW27040.1"/>
    </source>
</evidence>
<dbReference type="Proteomes" id="UP000240481">
    <property type="component" value="Unassembled WGS sequence"/>
</dbReference>
<feature type="transmembrane region" description="Helical" evidence="8">
    <location>
        <begin position="261"/>
        <end position="278"/>
    </location>
</feature>
<keyword evidence="3 8" id="KW-0813">Transport</keyword>
<protein>
    <recommendedName>
        <fullName evidence="8">L-lactate permease</fullName>
    </recommendedName>
</protein>
<feature type="transmembrane region" description="Helical" evidence="8">
    <location>
        <begin position="369"/>
        <end position="386"/>
    </location>
</feature>
<dbReference type="NCBIfam" id="TIGR00795">
    <property type="entry name" value="lctP"/>
    <property type="match status" value="1"/>
</dbReference>
<comment type="similarity">
    <text evidence="2 8">Belongs to the lactate permease family.</text>
</comment>
<dbReference type="GO" id="GO:0015129">
    <property type="term" value="F:lactate transmembrane transporter activity"/>
    <property type="evidence" value="ECO:0007669"/>
    <property type="project" value="UniProtKB-UniRule"/>
</dbReference>